<proteinExistence type="predicted"/>
<keyword evidence="11" id="KW-0408">Iron</keyword>
<comment type="cofactor">
    <cofactor evidence="10">
        <name>heme b</name>
        <dbReference type="ChEBI" id="CHEBI:60344"/>
    </cofactor>
    <text evidence="10">Binds 2 heme b groups non-covalently.</text>
</comment>
<evidence type="ECO:0000259" key="15">
    <source>
        <dbReference type="PROSITE" id="PS50836"/>
    </source>
</evidence>
<evidence type="ECO:0000256" key="12">
    <source>
        <dbReference type="SAM" id="MobiDB-lite"/>
    </source>
</evidence>
<evidence type="ECO:0000256" key="5">
    <source>
        <dbReference type="ARBA" id="ARBA00022729"/>
    </source>
</evidence>
<evidence type="ECO:0000256" key="1">
    <source>
        <dbReference type="ARBA" id="ARBA00004141"/>
    </source>
</evidence>
<keyword evidence="17" id="KW-1185">Reference proteome</keyword>
<feature type="transmembrane region" description="Helical" evidence="13">
    <location>
        <begin position="207"/>
        <end position="227"/>
    </location>
</feature>
<evidence type="ECO:0000313" key="18">
    <source>
        <dbReference type="RefSeq" id="XP_010905164.1"/>
    </source>
</evidence>
<feature type="region of interest" description="Disordered" evidence="12">
    <location>
        <begin position="375"/>
        <end position="397"/>
    </location>
</feature>
<accession>A0A6I9Q9H3</accession>
<evidence type="ECO:0000313" key="17">
    <source>
        <dbReference type="Proteomes" id="UP000504607"/>
    </source>
</evidence>
<dbReference type="GO" id="GO:0046872">
    <property type="term" value="F:metal ion binding"/>
    <property type="evidence" value="ECO:0007669"/>
    <property type="project" value="UniProtKB-KW"/>
</dbReference>
<dbReference type="Pfam" id="PF03188">
    <property type="entry name" value="Cytochrom_B561"/>
    <property type="match status" value="1"/>
</dbReference>
<evidence type="ECO:0000256" key="2">
    <source>
        <dbReference type="ARBA" id="ARBA00022448"/>
    </source>
</evidence>
<dbReference type="PROSITE" id="PS50939">
    <property type="entry name" value="CYTOCHROME_B561"/>
    <property type="match status" value="1"/>
</dbReference>
<sequence length="397" mass="42609">MAVDAAALLLLSAAIAAVWFHPPTTAAAQGCASQNLGSNRIFAACSDLPHLSSSLHWTYDRAAAALSIAFVAPPAAAEGWVAWAINPTGSGMAGSQALVAFRQADGKMGVKTYNITGYALEESKIAFETSDLAAEYAGGFMRIFGTLKLGKEMTVVNEVWQVGGSVTNGVPDKHAFQPENLESKGKLDLIRGVSSGSGDSITRERNIHGVLNAVSWGIVLPIGAIIARYLKTFQSADPAWFYLHLSCQLTGYIVGVAGWATGLNLGSKSKGVRYTTHRNIGITLFSLATLQVCALFLRPNKDHKYRFYWNIYHHLVGYTVIILGVINVFKGLTILNTDQKWTTAYITVISMLGGIALSLEAITWIIVLRRKSHKSTKPYGGSNSTGGHHGVQQPLSV</sequence>
<dbReference type="KEGG" id="egu:105032415"/>
<dbReference type="FunFam" id="1.20.120.1770:FF:000007">
    <property type="entry name" value="Cytochrome b561 and DOMON domain-containing protein"/>
    <property type="match status" value="1"/>
</dbReference>
<feature type="binding site" description="axial binding residue" evidence="11">
    <location>
        <position position="208"/>
    </location>
    <ligand>
        <name>heme b</name>
        <dbReference type="ChEBI" id="CHEBI:60344"/>
        <label>1</label>
    </ligand>
    <ligandPart>
        <name>Fe</name>
        <dbReference type="ChEBI" id="CHEBI:18248"/>
    </ligandPart>
</feature>
<dbReference type="FunCoup" id="A0A6I9Q9H3">
    <property type="interactions" value="8"/>
</dbReference>
<feature type="binding site" description="axial binding residue" evidence="11">
    <location>
        <position position="244"/>
    </location>
    <ligand>
        <name>heme b</name>
        <dbReference type="ChEBI" id="CHEBI:60344"/>
        <label>1</label>
    </ligand>
    <ligandPart>
        <name>Fe</name>
        <dbReference type="ChEBI" id="CHEBI:18248"/>
    </ligandPart>
</feature>
<feature type="transmembrane region" description="Helical" evidence="13">
    <location>
        <begin position="309"/>
        <end position="329"/>
    </location>
</feature>
<reference evidence="18" key="1">
    <citation type="submission" date="2025-08" db="UniProtKB">
        <authorList>
            <consortium name="RefSeq"/>
        </authorList>
    </citation>
    <scope>IDENTIFICATION</scope>
</reference>
<evidence type="ECO:0000256" key="8">
    <source>
        <dbReference type="ARBA" id="ARBA00023136"/>
    </source>
</evidence>
<comment type="function">
    <text evidence="9">May act as a catecholamine-responsive trans-membrane electron transporter.</text>
</comment>
<dbReference type="InParanoid" id="A0A6I9Q9H3"/>
<dbReference type="GeneID" id="105032415"/>
<dbReference type="InterPro" id="IPR045265">
    <property type="entry name" value="AIR12_DOMON"/>
</dbReference>
<dbReference type="OrthoDB" id="2419613at2759"/>
<feature type="transmembrane region" description="Helical" evidence="13">
    <location>
        <begin position="341"/>
        <end position="367"/>
    </location>
</feature>
<dbReference type="CDD" id="cd08760">
    <property type="entry name" value="Cyt_b561_FRRS1_like"/>
    <property type="match status" value="1"/>
</dbReference>
<protein>
    <recommendedName>
        <fullName evidence="10">Cytochrome b561 and DOMON domain-containing protein</fullName>
    </recommendedName>
</protein>
<evidence type="ECO:0000256" key="3">
    <source>
        <dbReference type="ARBA" id="ARBA00022692"/>
    </source>
</evidence>
<feature type="chain" id="PRO_5026984544" description="Cytochrome b561 and DOMON domain-containing protein" evidence="14">
    <location>
        <begin position="21"/>
        <end position="397"/>
    </location>
</feature>
<gene>
    <name evidence="18" type="primary">LOC105032415</name>
</gene>
<evidence type="ECO:0000256" key="7">
    <source>
        <dbReference type="ARBA" id="ARBA00022989"/>
    </source>
</evidence>
<evidence type="ECO:0000256" key="6">
    <source>
        <dbReference type="ARBA" id="ARBA00022982"/>
    </source>
</evidence>
<comment type="subcellular location">
    <subcellularLocation>
        <location evidence="1">Membrane</location>
        <topology evidence="1">Multi-pass membrane protein</topology>
    </subcellularLocation>
</comment>
<dbReference type="Pfam" id="PF04526">
    <property type="entry name" value="DUF568"/>
    <property type="match status" value="1"/>
</dbReference>
<dbReference type="PROSITE" id="PS50836">
    <property type="entry name" value="DOMON"/>
    <property type="match status" value="1"/>
</dbReference>
<keyword evidence="5 14" id="KW-0732">Signal</keyword>
<dbReference type="InterPro" id="IPR006593">
    <property type="entry name" value="Cyt_b561/ferric_Rdtase_TM"/>
</dbReference>
<dbReference type="GO" id="GO:0016020">
    <property type="term" value="C:membrane"/>
    <property type="evidence" value="ECO:0007669"/>
    <property type="project" value="UniProtKB-SubCell"/>
</dbReference>
<keyword evidence="7 13" id="KW-1133">Transmembrane helix</keyword>
<evidence type="ECO:0000256" key="14">
    <source>
        <dbReference type="SAM" id="SignalP"/>
    </source>
</evidence>
<dbReference type="InterPro" id="IPR005018">
    <property type="entry name" value="DOMON_domain"/>
</dbReference>
<evidence type="ECO:0000256" key="9">
    <source>
        <dbReference type="ARBA" id="ARBA00053871"/>
    </source>
</evidence>
<organism evidence="17 18">
    <name type="scientific">Elaeis guineensis var. tenera</name>
    <name type="common">Oil palm</name>
    <dbReference type="NCBI Taxonomy" id="51953"/>
    <lineage>
        <taxon>Eukaryota</taxon>
        <taxon>Viridiplantae</taxon>
        <taxon>Streptophyta</taxon>
        <taxon>Embryophyta</taxon>
        <taxon>Tracheophyta</taxon>
        <taxon>Spermatophyta</taxon>
        <taxon>Magnoliopsida</taxon>
        <taxon>Liliopsida</taxon>
        <taxon>Arecaceae</taxon>
        <taxon>Arecoideae</taxon>
        <taxon>Cocoseae</taxon>
        <taxon>Elaeidinae</taxon>
        <taxon>Elaeis</taxon>
    </lineage>
</organism>
<feature type="transmembrane region" description="Helical" evidence="13">
    <location>
        <begin position="239"/>
        <end position="260"/>
    </location>
</feature>
<feature type="domain" description="Cytochrome b561" evidence="16">
    <location>
        <begin position="170"/>
        <end position="368"/>
    </location>
</feature>
<keyword evidence="3 13" id="KW-0812">Transmembrane</keyword>
<dbReference type="PANTHER" id="PTHR23130:SF195">
    <property type="entry name" value="CYTOCHROME B561 AND DOMON DOMAIN-CONTAINING PROTEIN"/>
    <property type="match status" value="1"/>
</dbReference>
<evidence type="ECO:0000256" key="11">
    <source>
        <dbReference type="PIRSR" id="PIRSR037471-1"/>
    </source>
</evidence>
<keyword evidence="4 11" id="KW-0479">Metal-binding</keyword>
<feature type="binding site" description="axial binding residue" evidence="11">
    <location>
        <position position="313"/>
    </location>
    <ligand>
        <name>heme b</name>
        <dbReference type="ChEBI" id="CHEBI:60344"/>
        <label>1</label>
    </ligand>
    <ligandPart>
        <name>Fe</name>
        <dbReference type="ChEBI" id="CHEBI:18248"/>
    </ligandPart>
</feature>
<dbReference type="InterPro" id="IPR017214">
    <property type="entry name" value="UCP037471"/>
</dbReference>
<keyword evidence="2 10" id="KW-0813">Transport</keyword>
<dbReference type="AlphaFoldDB" id="A0A6I9Q9H3"/>
<dbReference type="CDD" id="cd09629">
    <property type="entry name" value="DOMON_CIL1_like"/>
    <property type="match status" value="1"/>
</dbReference>
<feature type="binding site" description="axial binding residue" evidence="11">
    <location>
        <position position="277"/>
    </location>
    <ligand>
        <name>heme b</name>
        <dbReference type="ChEBI" id="CHEBI:60344"/>
        <label>1</label>
    </ligand>
    <ligandPart>
        <name>Fe</name>
        <dbReference type="ChEBI" id="CHEBI:18248"/>
    </ligandPart>
</feature>
<feature type="transmembrane region" description="Helical" evidence="13">
    <location>
        <begin position="280"/>
        <end position="297"/>
    </location>
</feature>
<dbReference type="PIRSF" id="PIRSF037471">
    <property type="entry name" value="UCP037471"/>
    <property type="match status" value="1"/>
</dbReference>
<dbReference type="Gene3D" id="1.20.120.1770">
    <property type="match status" value="1"/>
</dbReference>
<evidence type="ECO:0000256" key="4">
    <source>
        <dbReference type="ARBA" id="ARBA00022723"/>
    </source>
</evidence>
<dbReference type="RefSeq" id="XP_010905164.1">
    <property type="nucleotide sequence ID" value="XM_010906862.2"/>
</dbReference>
<dbReference type="PANTHER" id="PTHR23130">
    <property type="entry name" value="CYTOCHROME B561 AND DOMON DOMAIN-CONTAINING PROTEIN"/>
    <property type="match status" value="1"/>
</dbReference>
<dbReference type="SMART" id="SM00665">
    <property type="entry name" value="B561"/>
    <property type="match status" value="1"/>
</dbReference>
<evidence type="ECO:0000256" key="10">
    <source>
        <dbReference type="PIRNR" id="PIRNR037471"/>
    </source>
</evidence>
<dbReference type="Proteomes" id="UP000504607">
    <property type="component" value="Unplaced"/>
</dbReference>
<feature type="domain" description="DOMON" evidence="15">
    <location>
        <begin position="51"/>
        <end position="163"/>
    </location>
</feature>
<keyword evidence="6 10" id="KW-0249">Electron transport</keyword>
<evidence type="ECO:0000256" key="13">
    <source>
        <dbReference type="SAM" id="Phobius"/>
    </source>
</evidence>
<feature type="signal peptide" evidence="14">
    <location>
        <begin position="1"/>
        <end position="20"/>
    </location>
</feature>
<evidence type="ECO:0000259" key="16">
    <source>
        <dbReference type="PROSITE" id="PS50939"/>
    </source>
</evidence>
<name>A0A6I9Q9H3_ELAGV</name>
<keyword evidence="8 10" id="KW-0472">Membrane</keyword>